<dbReference type="SUPFAM" id="SSF46955">
    <property type="entry name" value="Putative DNA-binding domain"/>
    <property type="match status" value="1"/>
</dbReference>
<organism evidence="6">
    <name type="scientific">hydrothermal vent metagenome</name>
    <dbReference type="NCBI Taxonomy" id="652676"/>
    <lineage>
        <taxon>unclassified sequences</taxon>
        <taxon>metagenomes</taxon>
        <taxon>ecological metagenomes</taxon>
    </lineage>
</organism>
<proteinExistence type="predicted"/>
<evidence type="ECO:0000259" key="5">
    <source>
        <dbReference type="PROSITE" id="PS50937"/>
    </source>
</evidence>
<reference evidence="6" key="1">
    <citation type="submission" date="2018-06" db="EMBL/GenBank/DDBJ databases">
        <authorList>
            <person name="Zhirakovskaya E."/>
        </authorList>
    </citation>
    <scope>NUCLEOTIDE SEQUENCE</scope>
</reference>
<evidence type="ECO:0000256" key="4">
    <source>
        <dbReference type="ARBA" id="ARBA00023163"/>
    </source>
</evidence>
<dbReference type="PANTHER" id="PTHR30204:SF69">
    <property type="entry name" value="MERR-FAMILY TRANSCRIPTIONAL REGULATOR"/>
    <property type="match status" value="1"/>
</dbReference>
<name>A0A3B0ZZA0_9ZZZZ</name>
<evidence type="ECO:0000313" key="6">
    <source>
        <dbReference type="EMBL" id="VAW97111.1"/>
    </source>
</evidence>
<dbReference type="Pfam" id="PF13411">
    <property type="entry name" value="MerR_1"/>
    <property type="match status" value="1"/>
</dbReference>
<dbReference type="InterPro" id="IPR000551">
    <property type="entry name" value="MerR-type_HTH_dom"/>
</dbReference>
<dbReference type="GO" id="GO:0003700">
    <property type="term" value="F:DNA-binding transcription factor activity"/>
    <property type="evidence" value="ECO:0007669"/>
    <property type="project" value="InterPro"/>
</dbReference>
<keyword evidence="4" id="KW-0804">Transcription</keyword>
<dbReference type="GO" id="GO:0003677">
    <property type="term" value="F:DNA binding"/>
    <property type="evidence" value="ECO:0007669"/>
    <property type="project" value="UniProtKB-KW"/>
</dbReference>
<keyword evidence="3" id="KW-0238">DNA-binding</keyword>
<dbReference type="PANTHER" id="PTHR30204">
    <property type="entry name" value="REDOX-CYCLING DRUG-SENSING TRANSCRIPTIONAL ACTIVATOR SOXR"/>
    <property type="match status" value="1"/>
</dbReference>
<accession>A0A3B0ZZA0</accession>
<evidence type="ECO:0000256" key="1">
    <source>
        <dbReference type="ARBA" id="ARBA00022491"/>
    </source>
</evidence>
<dbReference type="PRINTS" id="PR00040">
    <property type="entry name" value="HTHMERR"/>
</dbReference>
<sequence>MYTVKQVAEQIGISSESIRYYTREGFVEPRRDMNNGYRYYSNNDIHLIEFIRKAKTYGLTIHEIREILDKSSTGESPCELVKDMVTKRCHQIHDKISELQMLEKRIENSLLEWESKDYQSNANDVICPLIENEVLIA</sequence>
<protein>
    <recommendedName>
        <fullName evidence="5">HTH merR-type domain-containing protein</fullName>
    </recommendedName>
</protein>
<gene>
    <name evidence="6" type="ORF">MNBD_GAMMA21-854</name>
</gene>
<evidence type="ECO:0000256" key="2">
    <source>
        <dbReference type="ARBA" id="ARBA00023015"/>
    </source>
</evidence>
<evidence type="ECO:0000256" key="3">
    <source>
        <dbReference type="ARBA" id="ARBA00023125"/>
    </source>
</evidence>
<dbReference type="EMBL" id="UOFR01000043">
    <property type="protein sequence ID" value="VAW97111.1"/>
    <property type="molecule type" value="Genomic_DNA"/>
</dbReference>
<dbReference type="SMART" id="SM00422">
    <property type="entry name" value="HTH_MERR"/>
    <property type="match status" value="1"/>
</dbReference>
<feature type="domain" description="HTH merR-type" evidence="5">
    <location>
        <begin position="1"/>
        <end position="70"/>
    </location>
</feature>
<keyword evidence="2" id="KW-0805">Transcription regulation</keyword>
<keyword evidence="1" id="KW-0678">Repressor</keyword>
<dbReference type="AlphaFoldDB" id="A0A3B0ZZA0"/>
<dbReference type="InterPro" id="IPR009061">
    <property type="entry name" value="DNA-bd_dom_put_sf"/>
</dbReference>
<dbReference type="PROSITE" id="PS50937">
    <property type="entry name" value="HTH_MERR_2"/>
    <property type="match status" value="1"/>
</dbReference>
<dbReference type="InterPro" id="IPR047057">
    <property type="entry name" value="MerR_fam"/>
</dbReference>
<dbReference type="Gene3D" id="1.10.1660.10">
    <property type="match status" value="1"/>
</dbReference>